<evidence type="ECO:0000256" key="1">
    <source>
        <dbReference type="SAM" id="Phobius"/>
    </source>
</evidence>
<organism evidence="3 4">
    <name type="scientific">Ilex paraguariensis</name>
    <name type="common">yerba mate</name>
    <dbReference type="NCBI Taxonomy" id="185542"/>
    <lineage>
        <taxon>Eukaryota</taxon>
        <taxon>Viridiplantae</taxon>
        <taxon>Streptophyta</taxon>
        <taxon>Embryophyta</taxon>
        <taxon>Tracheophyta</taxon>
        <taxon>Spermatophyta</taxon>
        <taxon>Magnoliopsida</taxon>
        <taxon>eudicotyledons</taxon>
        <taxon>Gunneridae</taxon>
        <taxon>Pentapetalae</taxon>
        <taxon>asterids</taxon>
        <taxon>campanulids</taxon>
        <taxon>Aquifoliales</taxon>
        <taxon>Aquifoliaceae</taxon>
        <taxon>Ilex</taxon>
    </lineage>
</organism>
<protein>
    <submittedName>
        <fullName evidence="3">Uncharacterized protein</fullName>
    </submittedName>
</protein>
<dbReference type="EMBL" id="CAUOFW020003403">
    <property type="protein sequence ID" value="CAK9159803.1"/>
    <property type="molecule type" value="Genomic_DNA"/>
</dbReference>
<evidence type="ECO:0000313" key="2">
    <source>
        <dbReference type="EMBL" id="CAK9159803.1"/>
    </source>
</evidence>
<comment type="caution">
    <text evidence="3">The sequence shown here is derived from an EMBL/GenBank/DDBJ whole genome shotgun (WGS) entry which is preliminary data.</text>
</comment>
<dbReference type="AlphaFoldDB" id="A0ABC8U523"/>
<sequence length="125" mass="13938">MAVADLTQTIPYTKINVHPSKLSYVSTRLSNHRRIALRPFPQTRNARICCSVTSNQVEAPVAVQTQDPKKKPECFGVFCLTYDLKANYERSFLSVAIGVVVAILVKHCYSVMAVGFVDYLVTKSI</sequence>
<dbReference type="EMBL" id="CAUOFW020006769">
    <property type="protein sequence ID" value="CAK9176188.1"/>
    <property type="molecule type" value="Genomic_DNA"/>
</dbReference>
<feature type="transmembrane region" description="Helical" evidence="1">
    <location>
        <begin position="92"/>
        <end position="121"/>
    </location>
</feature>
<evidence type="ECO:0000313" key="4">
    <source>
        <dbReference type="Proteomes" id="UP001642360"/>
    </source>
</evidence>
<evidence type="ECO:0000313" key="3">
    <source>
        <dbReference type="EMBL" id="CAK9176188.1"/>
    </source>
</evidence>
<reference evidence="3 4" key="1">
    <citation type="submission" date="2024-02" db="EMBL/GenBank/DDBJ databases">
        <authorList>
            <person name="Vignale AGUSTIN F."/>
            <person name="Sosa J E."/>
            <person name="Modenutti C."/>
        </authorList>
    </citation>
    <scope>NUCLEOTIDE SEQUENCE [LARGE SCALE GENOMIC DNA]</scope>
</reference>
<keyword evidence="1" id="KW-1133">Transmembrane helix</keyword>
<accession>A0ABC8U523</accession>
<keyword evidence="4" id="KW-1185">Reference proteome</keyword>
<keyword evidence="1" id="KW-0472">Membrane</keyword>
<dbReference type="Proteomes" id="UP001642360">
    <property type="component" value="Unassembled WGS sequence"/>
</dbReference>
<proteinExistence type="predicted"/>
<name>A0ABC8U523_9AQUA</name>
<gene>
    <name evidence="2" type="ORF">ILEXP_LOCUS28511</name>
    <name evidence="3" type="ORF">ILEXP_LOCUS46024</name>
</gene>
<keyword evidence="1" id="KW-0812">Transmembrane</keyword>